<name>A0A2U3NPS2_9MYCO</name>
<organism evidence="3 4">
    <name type="scientific">Mycobacterium rhizamassiliense</name>
    <dbReference type="NCBI Taxonomy" id="1841860"/>
    <lineage>
        <taxon>Bacteria</taxon>
        <taxon>Bacillati</taxon>
        <taxon>Actinomycetota</taxon>
        <taxon>Actinomycetes</taxon>
        <taxon>Mycobacteriales</taxon>
        <taxon>Mycobacteriaceae</taxon>
        <taxon>Mycobacterium</taxon>
    </lineage>
</organism>
<keyword evidence="1" id="KW-0862">Zinc</keyword>
<dbReference type="EMBL" id="FUFA01000002">
    <property type="protein sequence ID" value="SPM33443.1"/>
    <property type="molecule type" value="Genomic_DNA"/>
</dbReference>
<feature type="region of interest" description="Disordered" evidence="2">
    <location>
        <begin position="190"/>
        <end position="238"/>
    </location>
</feature>
<dbReference type="GO" id="GO:0006284">
    <property type="term" value="P:base-excision repair"/>
    <property type="evidence" value="ECO:0007669"/>
    <property type="project" value="InterPro"/>
</dbReference>
<accession>A0A2U3NPS2</accession>
<dbReference type="GO" id="GO:0008725">
    <property type="term" value="F:DNA-3-methyladenine glycosylase activity"/>
    <property type="evidence" value="ECO:0007669"/>
    <property type="project" value="InterPro"/>
</dbReference>
<evidence type="ECO:0000256" key="2">
    <source>
        <dbReference type="SAM" id="MobiDB-lite"/>
    </source>
</evidence>
<evidence type="ECO:0000256" key="1">
    <source>
        <dbReference type="PIRSR" id="PIRSR605019-1"/>
    </source>
</evidence>
<dbReference type="InterPro" id="IPR052891">
    <property type="entry name" value="DNA-3mA_glycosylase"/>
</dbReference>
<protein>
    <recommendedName>
        <fullName evidence="5">3-methyladenine DNA glycosylase Tag</fullName>
    </recommendedName>
</protein>
<dbReference type="Proteomes" id="UP000240988">
    <property type="component" value="Unassembled WGS sequence"/>
</dbReference>
<keyword evidence="1" id="KW-0479">Metal-binding</keyword>
<dbReference type="STRING" id="1841860.GCA_900157375_01248"/>
<feature type="compositionally biased region" description="Basic residues" evidence="2">
    <location>
        <begin position="192"/>
        <end position="201"/>
    </location>
</feature>
<reference evidence="3 4" key="1">
    <citation type="submission" date="2017-01" db="EMBL/GenBank/DDBJ databases">
        <authorList>
            <consortium name="Urmite Genomes"/>
        </authorList>
    </citation>
    <scope>NUCLEOTIDE SEQUENCE [LARGE SCALE GENOMIC DNA]</scope>
    <source>
        <strain evidence="3 4">AB57</strain>
    </source>
</reference>
<sequence>MKAMAGVGMAPELPTVVTGVDGIVRCRWATETGRDLRAYHDHEWGKPTRDEARLFEALVLTYFENGLSWAIVFDKRDNLRAAFHGFDPPAVAAMTPADVDRLMGDASIVRNRRKIEATVHNAHLLSKCSLATGMATPTAHPAPAAQLGRRPDDEPGVGRSCGVVAAERVSIRWPSRRALVHADRRNRERPLRRLFPRRRVGATRPRNGRCAPRVPGRPGPGSPGSRDRCSRPPGRIGW</sequence>
<evidence type="ECO:0008006" key="5">
    <source>
        <dbReference type="Google" id="ProtNLM"/>
    </source>
</evidence>
<evidence type="ECO:0000313" key="3">
    <source>
        <dbReference type="EMBL" id="SPM33443.1"/>
    </source>
</evidence>
<dbReference type="Gene3D" id="1.10.340.30">
    <property type="entry name" value="Hypothetical protein, domain 2"/>
    <property type="match status" value="1"/>
</dbReference>
<feature type="binding site" evidence="1">
    <location>
        <position position="40"/>
    </location>
    <ligand>
        <name>Zn(2+)</name>
        <dbReference type="ChEBI" id="CHEBI:29105"/>
    </ligand>
</feature>
<dbReference type="InterPro" id="IPR011257">
    <property type="entry name" value="DNA_glycosylase"/>
</dbReference>
<feature type="binding site" evidence="1">
    <location>
        <position position="26"/>
    </location>
    <ligand>
        <name>Zn(2+)</name>
        <dbReference type="ChEBI" id="CHEBI:29105"/>
    </ligand>
</feature>
<proteinExistence type="predicted"/>
<dbReference type="Pfam" id="PF03352">
    <property type="entry name" value="Adenine_glyco"/>
    <property type="match status" value="1"/>
</dbReference>
<dbReference type="PANTHER" id="PTHR30037:SF4">
    <property type="entry name" value="DNA-3-METHYLADENINE GLYCOSYLASE I"/>
    <property type="match status" value="1"/>
</dbReference>
<gene>
    <name evidence="3" type="ORF">MRAB57_1247</name>
</gene>
<dbReference type="InterPro" id="IPR005019">
    <property type="entry name" value="Adenine_glyco"/>
</dbReference>
<dbReference type="SUPFAM" id="SSF48150">
    <property type="entry name" value="DNA-glycosylase"/>
    <property type="match status" value="1"/>
</dbReference>
<evidence type="ECO:0000313" key="4">
    <source>
        <dbReference type="Proteomes" id="UP000240988"/>
    </source>
</evidence>
<keyword evidence="4" id="KW-1185">Reference proteome</keyword>
<dbReference type="PANTHER" id="PTHR30037">
    <property type="entry name" value="DNA-3-METHYLADENINE GLYCOSYLASE 1"/>
    <property type="match status" value="1"/>
</dbReference>
<dbReference type="GO" id="GO:0046872">
    <property type="term" value="F:metal ion binding"/>
    <property type="evidence" value="ECO:0007669"/>
    <property type="project" value="UniProtKB-KW"/>
</dbReference>
<dbReference type="AlphaFoldDB" id="A0A2U3NPS2"/>